<gene>
    <name evidence="1" type="ORF">A2074_02315</name>
</gene>
<dbReference type="PANTHER" id="PTHR39185">
    <property type="entry name" value="SWARMING MOTILITY PROTEIN SWRD"/>
    <property type="match status" value="1"/>
</dbReference>
<proteinExistence type="predicted"/>
<evidence type="ECO:0008006" key="3">
    <source>
        <dbReference type="Google" id="ProtNLM"/>
    </source>
</evidence>
<dbReference type="Pfam" id="PF06289">
    <property type="entry name" value="FlbD"/>
    <property type="match status" value="1"/>
</dbReference>
<dbReference type="InterPro" id="IPR009384">
    <property type="entry name" value="SwrD-like"/>
</dbReference>
<evidence type="ECO:0000313" key="1">
    <source>
        <dbReference type="EMBL" id="OFW33629.1"/>
    </source>
</evidence>
<sequence length="83" mass="9120">MIKLTRIDGSELTVNANLIEVVEATPDTVVTLITNKKFLVKESPLEIAAMAEDHYKKAGGPRLIVNLAHTSHSEDHLDSRLAK</sequence>
<comment type="caution">
    <text evidence="1">The sequence shown here is derived from an EMBL/GenBank/DDBJ whole genome shotgun (WGS) entry which is preliminary data.</text>
</comment>
<reference evidence="1 2" key="1">
    <citation type="journal article" date="2016" name="Nat. Commun.">
        <title>Thousands of microbial genomes shed light on interconnected biogeochemical processes in an aquifer system.</title>
        <authorList>
            <person name="Anantharaman K."/>
            <person name="Brown C.T."/>
            <person name="Hug L.A."/>
            <person name="Sharon I."/>
            <person name="Castelle C.J."/>
            <person name="Probst A.J."/>
            <person name="Thomas B.C."/>
            <person name="Singh A."/>
            <person name="Wilkins M.J."/>
            <person name="Karaoz U."/>
            <person name="Brodie E.L."/>
            <person name="Williams K.H."/>
            <person name="Hubbard S.S."/>
            <person name="Banfield J.F."/>
        </authorList>
    </citation>
    <scope>NUCLEOTIDE SEQUENCE [LARGE SCALE GENOMIC DNA]</scope>
</reference>
<evidence type="ECO:0000313" key="2">
    <source>
        <dbReference type="Proteomes" id="UP000178086"/>
    </source>
</evidence>
<organism evidence="1 2">
    <name type="scientific">Candidatus Aquicultor primus</name>
    <dbReference type="NCBI Taxonomy" id="1797195"/>
    <lineage>
        <taxon>Bacteria</taxon>
        <taxon>Bacillati</taxon>
        <taxon>Actinomycetota</taxon>
        <taxon>Candidatus Aquicultoria</taxon>
        <taxon>Candidatus Aquicultorales</taxon>
        <taxon>Candidatus Aquicultoraceae</taxon>
        <taxon>Candidatus Aquicultor</taxon>
    </lineage>
</organism>
<protein>
    <recommendedName>
        <fullName evidence="3">Flagellar protein FlbD</fullName>
    </recommendedName>
</protein>
<dbReference type="PANTHER" id="PTHR39185:SF1">
    <property type="entry name" value="SWARMING MOTILITY PROTEIN SWRD"/>
    <property type="match status" value="1"/>
</dbReference>
<dbReference type="AlphaFoldDB" id="A0A1F2UKW6"/>
<accession>A0A1F2UKW6</accession>
<dbReference type="EMBL" id="MELI01000062">
    <property type="protein sequence ID" value="OFW33629.1"/>
    <property type="molecule type" value="Genomic_DNA"/>
</dbReference>
<name>A0A1F2UKW6_9ACTN</name>
<dbReference type="Proteomes" id="UP000178086">
    <property type="component" value="Unassembled WGS sequence"/>
</dbReference>